<reference evidence="6 7" key="1">
    <citation type="journal article" date="2023" name="BMC Biol.">
        <title>The compact genome of the sponge Oopsacas minuta (Hexactinellida) is lacking key metazoan core genes.</title>
        <authorList>
            <person name="Santini S."/>
            <person name="Schenkelaars Q."/>
            <person name="Jourda C."/>
            <person name="Duchesne M."/>
            <person name="Belahbib H."/>
            <person name="Rocher C."/>
            <person name="Selva M."/>
            <person name="Riesgo A."/>
            <person name="Vervoort M."/>
            <person name="Leys S.P."/>
            <person name="Kodjabachian L."/>
            <person name="Le Bivic A."/>
            <person name="Borchiellini C."/>
            <person name="Claverie J.M."/>
            <person name="Renard E."/>
        </authorList>
    </citation>
    <scope>NUCLEOTIDE SEQUENCE [LARGE SCALE GENOMIC DNA]</scope>
    <source>
        <strain evidence="6">SPO-2</strain>
    </source>
</reference>
<evidence type="ECO:0000313" key="6">
    <source>
        <dbReference type="EMBL" id="KAI6652120.1"/>
    </source>
</evidence>
<dbReference type="PROSITE" id="PS50294">
    <property type="entry name" value="WD_REPEATS_REGION"/>
    <property type="match status" value="4"/>
</dbReference>
<dbReference type="PROSITE" id="PS50082">
    <property type="entry name" value="WD_REPEATS_2"/>
    <property type="match status" value="5"/>
</dbReference>
<keyword evidence="4" id="KW-0807">Transducer</keyword>
<dbReference type="Pfam" id="PF25391">
    <property type="entry name" value="WD40_Gbeta"/>
    <property type="match status" value="1"/>
</dbReference>
<dbReference type="SUPFAM" id="SSF50978">
    <property type="entry name" value="WD40 repeat-like"/>
    <property type="match status" value="1"/>
</dbReference>
<keyword evidence="3" id="KW-0677">Repeat</keyword>
<dbReference type="PRINTS" id="PR00320">
    <property type="entry name" value="GPROTEINBRPT"/>
</dbReference>
<dbReference type="InterPro" id="IPR036322">
    <property type="entry name" value="WD40_repeat_dom_sf"/>
</dbReference>
<dbReference type="AlphaFoldDB" id="A0AAV7JUG4"/>
<name>A0AAV7JUG4_9METZ</name>
<comment type="similarity">
    <text evidence="1">Belongs to the WD repeat G protein beta family.</text>
</comment>
<feature type="repeat" description="WD" evidence="5">
    <location>
        <begin position="65"/>
        <end position="106"/>
    </location>
</feature>
<feature type="repeat" description="WD" evidence="5">
    <location>
        <begin position="328"/>
        <end position="360"/>
    </location>
</feature>
<keyword evidence="2 5" id="KW-0853">WD repeat</keyword>
<evidence type="ECO:0000256" key="5">
    <source>
        <dbReference type="PROSITE-ProRule" id="PRU00221"/>
    </source>
</evidence>
<evidence type="ECO:0000256" key="3">
    <source>
        <dbReference type="ARBA" id="ARBA00022737"/>
    </source>
</evidence>
<dbReference type="InterPro" id="IPR020472">
    <property type="entry name" value="WD40_PAC1"/>
</dbReference>
<dbReference type="InterPro" id="IPR015943">
    <property type="entry name" value="WD40/YVTN_repeat-like_dom_sf"/>
</dbReference>
<evidence type="ECO:0000256" key="1">
    <source>
        <dbReference type="ARBA" id="ARBA00009768"/>
    </source>
</evidence>
<keyword evidence="7" id="KW-1185">Reference proteome</keyword>
<dbReference type="GO" id="GO:0007165">
    <property type="term" value="P:signal transduction"/>
    <property type="evidence" value="ECO:0007669"/>
    <property type="project" value="UniProtKB-KW"/>
</dbReference>
<proteinExistence type="inferred from homology"/>
<evidence type="ECO:0000313" key="7">
    <source>
        <dbReference type="Proteomes" id="UP001165289"/>
    </source>
</evidence>
<sequence length="360" mass="38809">MSADIRAISGAADSKEGVRLTAEVEKVKGQLIAARNEYADTNLSAAAEDVPSLPKKVHPQLRQHLKGHFDRIFDLDWSRDSQHILSASQDGVLFLWDGFSGNKQHSVISMTKGGTLTCALSPNGSLVATGGLDNACSIYNIGSREADPVGVRQVTRVLEGHESYLSCCRFLSDEELITSSGDATLQVWNVESGKSTATFKGHLQDVASFSLALDGNTVVSGSSDRLCKLWDVRTRECVHTFFGVEDDITKVCFGPTGTWFGVSSEDGSCSLFDIRSEHKVANYATGQGGVHSAQSIAFSLSGRLLFTGYNDGIIIIWDVLKSVRVGLLTGHQKRVSCLGVPPNGLALCSGSYDMQLKIWN</sequence>
<dbReference type="CDD" id="cd00200">
    <property type="entry name" value="WD40"/>
    <property type="match status" value="1"/>
</dbReference>
<feature type="repeat" description="WD" evidence="5">
    <location>
        <begin position="199"/>
        <end position="240"/>
    </location>
</feature>
<dbReference type="EMBL" id="JAKMXF010000300">
    <property type="protein sequence ID" value="KAI6652120.1"/>
    <property type="molecule type" value="Genomic_DNA"/>
</dbReference>
<dbReference type="InterPro" id="IPR016346">
    <property type="entry name" value="G-protein_beta_1-5"/>
</dbReference>
<dbReference type="SMART" id="SM00320">
    <property type="entry name" value="WD40"/>
    <property type="match status" value="7"/>
</dbReference>
<feature type="repeat" description="WD" evidence="5">
    <location>
        <begin position="295"/>
        <end position="319"/>
    </location>
</feature>
<dbReference type="InterPro" id="IPR001680">
    <property type="entry name" value="WD40_rpt"/>
</dbReference>
<feature type="repeat" description="WD" evidence="5">
    <location>
        <begin position="158"/>
        <end position="198"/>
    </location>
</feature>
<organism evidence="6 7">
    <name type="scientific">Oopsacas minuta</name>
    <dbReference type="NCBI Taxonomy" id="111878"/>
    <lineage>
        <taxon>Eukaryota</taxon>
        <taxon>Metazoa</taxon>
        <taxon>Porifera</taxon>
        <taxon>Hexactinellida</taxon>
        <taxon>Hexasterophora</taxon>
        <taxon>Lyssacinosida</taxon>
        <taxon>Leucopsacidae</taxon>
        <taxon>Oopsacas</taxon>
    </lineage>
</organism>
<dbReference type="PANTHER" id="PTHR19850">
    <property type="entry name" value="GUANINE NUCLEOTIDE-BINDING PROTEIN BETA G PROTEIN BETA"/>
    <property type="match status" value="1"/>
</dbReference>
<dbReference type="Gene3D" id="2.130.10.10">
    <property type="entry name" value="YVTN repeat-like/Quinoprotein amine dehydrogenase"/>
    <property type="match status" value="1"/>
</dbReference>
<dbReference type="Proteomes" id="UP001165289">
    <property type="component" value="Unassembled WGS sequence"/>
</dbReference>
<dbReference type="PROSITE" id="PS00678">
    <property type="entry name" value="WD_REPEATS_1"/>
    <property type="match status" value="3"/>
</dbReference>
<evidence type="ECO:0000256" key="4">
    <source>
        <dbReference type="ARBA" id="ARBA00023224"/>
    </source>
</evidence>
<dbReference type="PIRSF" id="PIRSF002394">
    <property type="entry name" value="GN-bd_beta"/>
    <property type="match status" value="1"/>
</dbReference>
<protein>
    <submittedName>
        <fullName evidence="6">Guanine nucleotide-binding protein (G protein), subunit beta</fullName>
    </submittedName>
</protein>
<dbReference type="InterPro" id="IPR001632">
    <property type="entry name" value="WD40_G-protein_beta-like"/>
</dbReference>
<dbReference type="InterPro" id="IPR019775">
    <property type="entry name" value="WD40_repeat_CS"/>
</dbReference>
<evidence type="ECO:0000256" key="2">
    <source>
        <dbReference type="ARBA" id="ARBA00022574"/>
    </source>
</evidence>
<comment type="caution">
    <text evidence="6">The sequence shown here is derived from an EMBL/GenBank/DDBJ whole genome shotgun (WGS) entry which is preliminary data.</text>
</comment>
<accession>A0AAV7JUG4</accession>
<dbReference type="PRINTS" id="PR00319">
    <property type="entry name" value="GPROTEINB"/>
</dbReference>
<gene>
    <name evidence="6" type="ORF">LOD99_4665</name>
</gene>